<evidence type="ECO:0000256" key="12">
    <source>
        <dbReference type="ARBA" id="ARBA00023034"/>
    </source>
</evidence>
<dbReference type="PANTHER" id="PTHR46378">
    <property type="entry name" value="STEROL REGULATORY ELEMENT-BINDING PROTEIN CLEAVAGE-ACTIVATING PROTEIN"/>
    <property type="match status" value="1"/>
</dbReference>
<dbReference type="SUPFAM" id="SSF82866">
    <property type="entry name" value="Multidrug efflux transporter AcrB transmembrane domain"/>
    <property type="match status" value="1"/>
</dbReference>
<feature type="region of interest" description="Disordered" evidence="20">
    <location>
        <begin position="926"/>
        <end position="1006"/>
    </location>
</feature>
<feature type="compositionally biased region" description="Polar residues" evidence="20">
    <location>
        <begin position="710"/>
        <end position="719"/>
    </location>
</feature>
<keyword evidence="7" id="KW-0853">WD repeat</keyword>
<dbReference type="Proteomes" id="UP000242146">
    <property type="component" value="Unassembled WGS sequence"/>
</dbReference>
<evidence type="ECO:0000256" key="20">
    <source>
        <dbReference type="SAM" id="MobiDB-lite"/>
    </source>
</evidence>
<keyword evidence="6" id="KW-0153">Cholesterol metabolism</keyword>
<dbReference type="InterPro" id="IPR030225">
    <property type="entry name" value="SCAP"/>
</dbReference>
<feature type="transmembrane region" description="Helical" evidence="21">
    <location>
        <begin position="322"/>
        <end position="347"/>
    </location>
</feature>
<comment type="subcellular location">
    <subcellularLocation>
        <location evidence="2">Cytoplasmic vesicle</location>
        <location evidence="2">COPII-coated vesicle membrane</location>
        <topology evidence="2">Multi-pass membrane protein</topology>
    </subcellularLocation>
    <subcellularLocation>
        <location evidence="1">Endoplasmic reticulum membrane</location>
        <topology evidence="1">Multi-pass membrane protein</topology>
    </subcellularLocation>
    <subcellularLocation>
        <location evidence="3">Golgi apparatus membrane</location>
        <topology evidence="3">Multi-pass membrane protein</topology>
    </subcellularLocation>
</comment>
<dbReference type="GO" id="GO:0032936">
    <property type="term" value="C:SREBP-SCAP complex"/>
    <property type="evidence" value="ECO:0007669"/>
    <property type="project" value="TreeGrafter"/>
</dbReference>
<dbReference type="InterPro" id="IPR001680">
    <property type="entry name" value="WD40_rpt"/>
</dbReference>
<reference evidence="23 24" key="1">
    <citation type="submission" date="2016-07" db="EMBL/GenBank/DDBJ databases">
        <title>Pervasive Adenine N6-methylation of Active Genes in Fungi.</title>
        <authorList>
            <consortium name="DOE Joint Genome Institute"/>
            <person name="Mondo S.J."/>
            <person name="Dannebaum R.O."/>
            <person name="Kuo R.C."/>
            <person name="Labutti K."/>
            <person name="Haridas S."/>
            <person name="Kuo A."/>
            <person name="Salamov A."/>
            <person name="Ahrendt S.R."/>
            <person name="Lipzen A."/>
            <person name="Sullivan W."/>
            <person name="Andreopoulos W.B."/>
            <person name="Clum A."/>
            <person name="Lindquist E."/>
            <person name="Daum C."/>
            <person name="Ramamoorthy G.K."/>
            <person name="Gryganskyi A."/>
            <person name="Culley D."/>
            <person name="Magnuson J.K."/>
            <person name="James T.Y."/>
            <person name="O'Malley M.A."/>
            <person name="Stajich J.E."/>
            <person name="Spatafora J.W."/>
            <person name="Visel A."/>
            <person name="Grigoriev I.V."/>
        </authorList>
    </citation>
    <scope>NUCLEOTIDE SEQUENCE [LARGE SCALE GENOMIC DNA]</scope>
    <source>
        <strain evidence="23 24">NRRL 3301</strain>
    </source>
</reference>
<sequence length="1726" mass="189591">MPINAARRKIAGRASYGFYKYGLLFSSIVFPVLIGSVLVMAALSLPMLQQAVHYVYQQAIPSSLSMLDGQFWHQSPFVYLDTPDATTSSTQVLVKQLRITNLQQTVDQDVLLFAHDLYQRLLTTTIPHPPASLHDICVRVDETATCLAYSPHLYWPSRADLAADHHWMDTVNHHYQSHSPRRSFPSQQTHTTIALPRSNHSSYAPRLVMQPSTVFGNLSVNNDEITHADTVLLTLFLRSIPGQDIDVLWDKLWLQVFDSWTKEHNGNVAWWYAMPTDGQTWYYKVSWWPFISSRFVQTALVTYTVAFYLLSNMFAKSSQVKSHYLVALAALCVMSASASIPMSLLQFLGYPMLALPCYLCILVPAIASLENVFLLTNAVLDAGCDMQVKQKVSRGLQSVGVPMTTMLLAELVILSIGSAMESPMIQEFCLYSKTVLLVDYVLQLTFFTAVLSIDIRRVELMDLDDRQKSKRLHALSNCDANFQQVPPDFCPIHDQEVDGVEGKTCGECKDFKTHRTYNVVLLCVILLVLGMMSSMPTARSFAPFTEMDTSKDLWRVISQKNSMPLSTNSRQSHIKVTMLPPVLVIYNNPVGDLLSSTQSQVDNLIQHYKSAYQSSVAHCQEDSRRLVKPPSLLRSSLVRAGRSLGAHLSSVNLPYMMLCLVSAIMFAWLLPSLRHRWLSPLIDGFDALVTRLDNLAWPSRSSSESRHTHATTSRQVASNHQDYDADGMHKGAISAQEQFDLQQKSSLRTIQIKTLKGQHASDLRRLCGNGKHGTVLSCDQDGRLVLWDAVRATWMARLDRLEFTHASGGAVFGDLNRDYYRLPLSSASSISPSPLCSNSKKRLFTPSIGARLLASEITMDKGSRWAVAPYDNGVLRVWNVQSGNLAWELDTSALLLLHPDHPSQPKDLAPTAADLHHVTIYPTNRQAASSSVQSDLHQGLRQRKSPVASISSVNGKSNGKSTHLNSPLVSLTPSHSTISSSTTTTTLSTSSGLHQQQKQSSSTRASKRPAFVHFVGAVAEYCHPLVAELAAQQHSAAGLTQDPHTSQNFLISVYQNGMLCEWDLTTGECIQSFWTGHAKAVTVLHVDECKAPHRKLGVTWVFTAGKDGVVKCWERRLVKEDAPLSTPSPSMVHSNVSGHHSPPSCGSVTLANPTAAIPPLVCTMPSPTTSTLTPSTTPPSSSCACASKQDAPSACCSSPGQPLASSKPATCRDIQGCPSAIPYAPTSYSTSWTCLYTIQVSDVAAVTSVATALPVGGMGVLVCGTSQGAVKCFNFESGQAIATLSAGHHGQSPSDHHVSISHLAVTRYCDADTGPGLCRGCDTCFGNGFFIASSSKTDEPVHVWRLERSGANHDSSCKLCSKDYRQPYRRTSRKAASLSNDTCSLGDASSNNDDDPPFHRRKRHERTMSNTSSCPSTPANPPLRRVRRRPHQHQHQHQNQHLAPSHDPTNLFESGLLDIEQLASNDDIDLTSVFLGIIPNSCSTHLVFCDNMILAGVQRLPDNNRRPRWEAWFASLQYQEPATDGSIAHIPVDVFDLDDGSTSPTPDSAQPDKQRPANPSLWSRLFFSPTHATNAISPRRQNSNDSDSEDDREPQLDEKDDDTLLPFSTIHQVVPMDGLGLACDYGNFIKVLCLDDTKFAARRRQQQSLMSGSSLPAIQEKLLHPRPAANTHIRPKNALCDPSSCKHSALCGGTPGNCDPPSYRPARPPADCSIRSTCSRASDCSS</sequence>
<dbReference type="EMBL" id="MCGT01000014">
    <property type="protein sequence ID" value="ORX54057.1"/>
    <property type="molecule type" value="Genomic_DNA"/>
</dbReference>
<evidence type="ECO:0000256" key="9">
    <source>
        <dbReference type="ARBA" id="ARBA00022737"/>
    </source>
</evidence>
<dbReference type="InterPro" id="IPR000731">
    <property type="entry name" value="SSD"/>
</dbReference>
<feature type="transmembrane region" description="Helical" evidence="21">
    <location>
        <begin position="440"/>
        <end position="458"/>
    </location>
</feature>
<feature type="transmembrane region" description="Helical" evidence="21">
    <location>
        <begin position="519"/>
        <end position="538"/>
    </location>
</feature>
<evidence type="ECO:0000313" key="23">
    <source>
        <dbReference type="EMBL" id="ORX54057.1"/>
    </source>
</evidence>
<feature type="transmembrane region" description="Helical" evidence="21">
    <location>
        <begin position="353"/>
        <end position="380"/>
    </location>
</feature>
<comment type="function">
    <text evidence="19">Escort protein required for cholesterol as well as lipid homeostasis. Regulates export of the SCAP-SREBP complex from the endoplasmic reticulum to the Golgi upon low cholesterol, thereby regulating the processing of sterol regulatory element-binding proteins (SREBPs) SREBF1/SREBP1 and SREBF2/SREBP2. At high sterol concentrations, formation of a ternary complex with INSIG (INSIG1 or INSIG2) leads to mask the ER export signal in SCAP, promoting retention of the complex in the endoplasmic reticulum. Low sterol concentrations trigger release of INSIG, a conformational change in the SSD domain of SCAP, unmasking of the ER export signal, promoting recruitment into COPII-coated vesicles and transport of the SCAP-SREBP to the Golgi: in the Golgi, SREBPs are then processed, releasing the transcription factor fragment of SREBPs from the membrane, its import into the nucleus and up-regulation of LDLR, INSIG1 and the mevalonate pathway. Binds cholesterol via its SSD domain.</text>
</comment>
<keyword evidence="9" id="KW-0677">Repeat</keyword>
<evidence type="ECO:0000256" key="17">
    <source>
        <dbReference type="ARBA" id="ARBA00023180"/>
    </source>
</evidence>
<evidence type="ECO:0000259" key="22">
    <source>
        <dbReference type="PROSITE" id="PS50156"/>
    </source>
</evidence>
<feature type="compositionally biased region" description="Polar residues" evidence="20">
    <location>
        <begin position="1377"/>
        <end position="1391"/>
    </location>
</feature>
<keyword evidence="14" id="KW-0446">Lipid-binding</keyword>
<name>A0A1X2GHT8_9FUNG</name>
<dbReference type="PROSITE" id="PS50156">
    <property type="entry name" value="SSD"/>
    <property type="match status" value="1"/>
</dbReference>
<feature type="transmembrane region" description="Helical" evidence="21">
    <location>
        <begin position="287"/>
        <end position="310"/>
    </location>
</feature>
<evidence type="ECO:0000256" key="7">
    <source>
        <dbReference type="ARBA" id="ARBA00022574"/>
    </source>
</evidence>
<feature type="transmembrane region" description="Helical" evidence="21">
    <location>
        <begin position="21"/>
        <end position="43"/>
    </location>
</feature>
<feature type="compositionally biased region" description="Polar residues" evidence="20">
    <location>
        <begin position="948"/>
        <end position="969"/>
    </location>
</feature>
<feature type="domain" description="SSD" evidence="22">
    <location>
        <begin position="295"/>
        <end position="453"/>
    </location>
</feature>
<feature type="region of interest" description="Disordered" evidence="20">
    <location>
        <begin position="1573"/>
        <end position="1604"/>
    </location>
</feature>
<comment type="similarity">
    <text evidence="4">Belongs to the WD repeat SCAP family.</text>
</comment>
<keyword evidence="8 21" id="KW-0812">Transmembrane</keyword>
<dbReference type="GO" id="GO:0005789">
    <property type="term" value="C:endoplasmic reticulum membrane"/>
    <property type="evidence" value="ECO:0007669"/>
    <property type="project" value="UniProtKB-SubCell"/>
</dbReference>
<evidence type="ECO:0000256" key="18">
    <source>
        <dbReference type="ARBA" id="ARBA00023221"/>
    </source>
</evidence>
<dbReference type="STRING" id="101127.A0A1X2GHT8"/>
<evidence type="ECO:0000256" key="11">
    <source>
        <dbReference type="ARBA" id="ARBA00022989"/>
    </source>
</evidence>
<keyword evidence="16" id="KW-1207">Sterol metabolism</keyword>
<evidence type="ECO:0000256" key="14">
    <source>
        <dbReference type="ARBA" id="ARBA00023121"/>
    </source>
</evidence>
<feature type="compositionally biased region" description="Basic residues" evidence="20">
    <location>
        <begin position="1424"/>
        <end position="1438"/>
    </location>
</feature>
<dbReference type="PANTHER" id="PTHR46378:SF1">
    <property type="entry name" value="STEROL REGULATORY ELEMENT-BINDING PROTEIN CLEAVAGE-ACTIVATING PROTEIN"/>
    <property type="match status" value="1"/>
</dbReference>
<dbReference type="SUPFAM" id="SSF50978">
    <property type="entry name" value="WD40 repeat-like"/>
    <property type="match status" value="1"/>
</dbReference>
<keyword evidence="17" id="KW-0325">Glycoprotein</keyword>
<feature type="compositionally biased region" description="Low complexity" evidence="20">
    <location>
        <begin position="970"/>
        <end position="991"/>
    </location>
</feature>
<dbReference type="GO" id="GO:0008203">
    <property type="term" value="P:cholesterol metabolic process"/>
    <property type="evidence" value="ECO:0007669"/>
    <property type="project" value="UniProtKB-KW"/>
</dbReference>
<keyword evidence="11 21" id="KW-1133">Transmembrane helix</keyword>
<keyword evidence="13" id="KW-0443">Lipid metabolism</keyword>
<evidence type="ECO:0000256" key="1">
    <source>
        <dbReference type="ARBA" id="ARBA00004477"/>
    </source>
</evidence>
<keyword evidence="24" id="KW-1185">Reference proteome</keyword>
<dbReference type="GO" id="GO:0012507">
    <property type="term" value="C:ER to Golgi transport vesicle membrane"/>
    <property type="evidence" value="ECO:0007669"/>
    <property type="project" value="UniProtKB-SubCell"/>
</dbReference>
<feature type="compositionally biased region" description="Polar residues" evidence="20">
    <location>
        <begin position="926"/>
        <end position="936"/>
    </location>
</feature>
<evidence type="ECO:0000256" key="3">
    <source>
        <dbReference type="ARBA" id="ARBA00004653"/>
    </source>
</evidence>
<dbReference type="GO" id="GO:0045540">
    <property type="term" value="P:regulation of cholesterol biosynthetic process"/>
    <property type="evidence" value="ECO:0007669"/>
    <property type="project" value="TreeGrafter"/>
</dbReference>
<keyword evidence="15 21" id="KW-0472">Membrane</keyword>
<organism evidence="23 24">
    <name type="scientific">Hesseltinella vesiculosa</name>
    <dbReference type="NCBI Taxonomy" id="101127"/>
    <lineage>
        <taxon>Eukaryota</taxon>
        <taxon>Fungi</taxon>
        <taxon>Fungi incertae sedis</taxon>
        <taxon>Mucoromycota</taxon>
        <taxon>Mucoromycotina</taxon>
        <taxon>Mucoromycetes</taxon>
        <taxon>Mucorales</taxon>
        <taxon>Cunninghamellaceae</taxon>
        <taxon>Hesseltinella</taxon>
    </lineage>
</organism>
<keyword evidence="12" id="KW-0333">Golgi apparatus</keyword>
<feature type="compositionally biased region" description="Polar residues" evidence="20">
    <location>
        <begin position="1408"/>
        <end position="1417"/>
    </location>
</feature>
<evidence type="ECO:0000313" key="24">
    <source>
        <dbReference type="Proteomes" id="UP000242146"/>
    </source>
</evidence>
<evidence type="ECO:0000256" key="6">
    <source>
        <dbReference type="ARBA" id="ARBA00022548"/>
    </source>
</evidence>
<dbReference type="OrthoDB" id="6510177at2759"/>
<evidence type="ECO:0000256" key="15">
    <source>
        <dbReference type="ARBA" id="ARBA00023136"/>
    </source>
</evidence>
<dbReference type="GO" id="GO:0032934">
    <property type="term" value="F:sterol binding"/>
    <property type="evidence" value="ECO:0007669"/>
    <property type="project" value="InterPro"/>
</dbReference>
<evidence type="ECO:0000256" key="8">
    <source>
        <dbReference type="ARBA" id="ARBA00022692"/>
    </source>
</evidence>
<dbReference type="GO" id="GO:0000139">
    <property type="term" value="C:Golgi membrane"/>
    <property type="evidence" value="ECO:0007669"/>
    <property type="project" value="UniProtKB-SubCell"/>
</dbReference>
<evidence type="ECO:0000256" key="21">
    <source>
        <dbReference type="SAM" id="Phobius"/>
    </source>
</evidence>
<feature type="region of interest" description="Disordered" evidence="20">
    <location>
        <begin position="1534"/>
        <end position="1557"/>
    </location>
</feature>
<dbReference type="Pfam" id="PF12349">
    <property type="entry name" value="Sterol-sensing"/>
    <property type="match status" value="1"/>
</dbReference>
<dbReference type="InterPro" id="IPR036322">
    <property type="entry name" value="WD40_repeat_dom_sf"/>
</dbReference>
<evidence type="ECO:0000256" key="2">
    <source>
        <dbReference type="ARBA" id="ARBA00004557"/>
    </source>
</evidence>
<evidence type="ECO:0000256" key="10">
    <source>
        <dbReference type="ARBA" id="ARBA00022824"/>
    </source>
</evidence>
<evidence type="ECO:0000256" key="13">
    <source>
        <dbReference type="ARBA" id="ARBA00023098"/>
    </source>
</evidence>
<evidence type="ECO:0000256" key="19">
    <source>
        <dbReference type="ARBA" id="ARBA00045958"/>
    </source>
</evidence>
<dbReference type="InterPro" id="IPR015943">
    <property type="entry name" value="WD40/YVTN_repeat-like_dom_sf"/>
</dbReference>
<keyword evidence="18" id="KW-0753">Steroid metabolism</keyword>
<dbReference type="Gene3D" id="2.130.10.10">
    <property type="entry name" value="YVTN repeat-like/Quinoprotein amine dehydrogenase"/>
    <property type="match status" value="1"/>
</dbReference>
<feature type="transmembrane region" description="Helical" evidence="21">
    <location>
        <begin position="401"/>
        <end position="420"/>
    </location>
</feature>
<feature type="compositionally biased region" description="Acidic residues" evidence="20">
    <location>
        <begin position="1586"/>
        <end position="1603"/>
    </location>
</feature>
<gene>
    <name evidence="23" type="ORF">DM01DRAFT_1407570</name>
</gene>
<dbReference type="SMART" id="SM00320">
    <property type="entry name" value="WD40"/>
    <property type="match status" value="4"/>
</dbReference>
<proteinExistence type="inferred from homology"/>
<evidence type="ECO:0000256" key="4">
    <source>
        <dbReference type="ARBA" id="ARBA00007410"/>
    </source>
</evidence>
<dbReference type="GO" id="GO:0032933">
    <property type="term" value="P:SREBP signaling pathway"/>
    <property type="evidence" value="ECO:0007669"/>
    <property type="project" value="InterPro"/>
</dbReference>
<keyword evidence="10" id="KW-0256">Endoplasmic reticulum</keyword>
<feature type="compositionally biased region" description="Polar residues" evidence="20">
    <location>
        <begin position="992"/>
        <end position="1004"/>
    </location>
</feature>
<dbReference type="InterPro" id="IPR053958">
    <property type="entry name" value="HMGCR/SNAP/NPC1-like_SSD"/>
</dbReference>
<accession>A0A1X2GHT8</accession>
<protein>
    <recommendedName>
        <fullName evidence="5">Sterol regulatory element-binding protein cleavage-activating protein</fullName>
    </recommendedName>
</protein>
<comment type="caution">
    <text evidence="23">The sequence shown here is derived from an EMBL/GenBank/DDBJ whole genome shotgun (WGS) entry which is preliminary data.</text>
</comment>
<evidence type="ECO:0000256" key="16">
    <source>
        <dbReference type="ARBA" id="ARBA00023166"/>
    </source>
</evidence>
<feature type="region of interest" description="Disordered" evidence="20">
    <location>
        <begin position="1370"/>
        <end position="1449"/>
    </location>
</feature>
<feature type="region of interest" description="Disordered" evidence="20">
    <location>
        <begin position="699"/>
        <end position="719"/>
    </location>
</feature>
<evidence type="ECO:0000256" key="5">
    <source>
        <dbReference type="ARBA" id="ARBA00019541"/>
    </source>
</evidence>